<evidence type="ECO:0000313" key="2">
    <source>
        <dbReference type="Proteomes" id="UP001206572"/>
    </source>
</evidence>
<protein>
    <submittedName>
        <fullName evidence="1">Uncharacterized protein</fullName>
    </submittedName>
</protein>
<accession>A0ABT2AJT0</accession>
<reference evidence="1 2" key="1">
    <citation type="submission" date="2022-08" db="EMBL/GenBank/DDBJ databases">
        <title>Reclassification of Massilia species as members of the genera Telluria, Duganella, Pseudoduganella, Mokoshia gen. nov. and Zemynaea gen. nov. using orthogonal and non-orthogonal genome-based approaches.</title>
        <authorList>
            <person name="Bowman J.P."/>
        </authorList>
    </citation>
    <scope>NUCLEOTIDE SEQUENCE [LARGE SCALE GENOMIC DNA]</scope>
    <source>
        <strain evidence="1 2">JCM 31661</strain>
    </source>
</reference>
<organism evidence="1 2">
    <name type="scientific">Massilia agri</name>
    <dbReference type="NCBI Taxonomy" id="1886785"/>
    <lineage>
        <taxon>Bacteria</taxon>
        <taxon>Pseudomonadati</taxon>
        <taxon>Pseudomonadota</taxon>
        <taxon>Betaproteobacteria</taxon>
        <taxon>Burkholderiales</taxon>
        <taxon>Oxalobacteraceae</taxon>
        <taxon>Telluria group</taxon>
        <taxon>Massilia</taxon>
    </lineage>
</organism>
<dbReference type="EMBL" id="JANUHA010000005">
    <property type="protein sequence ID" value="MCS0596489.1"/>
    <property type="molecule type" value="Genomic_DNA"/>
</dbReference>
<name>A0ABT2AJT0_9BURK</name>
<dbReference type="RefSeq" id="WP_258827529.1">
    <property type="nucleotide sequence ID" value="NZ_JANUHA010000005.1"/>
</dbReference>
<sequence>MNAALPLCFLPAEDAAPYVADPRSTWRVKLAFRMAFTNGGYLAGKDFLLDLPGPEVAPARAAEMLVSSMNLLRAGPVTILSLQVVRRGEHDDAFSGEPAKQDVGR</sequence>
<dbReference type="Proteomes" id="UP001206572">
    <property type="component" value="Unassembled WGS sequence"/>
</dbReference>
<comment type="caution">
    <text evidence="1">The sequence shown here is derived from an EMBL/GenBank/DDBJ whole genome shotgun (WGS) entry which is preliminary data.</text>
</comment>
<keyword evidence="2" id="KW-1185">Reference proteome</keyword>
<proteinExistence type="predicted"/>
<evidence type="ECO:0000313" key="1">
    <source>
        <dbReference type="EMBL" id="MCS0596489.1"/>
    </source>
</evidence>
<gene>
    <name evidence="1" type="ORF">NX780_09005</name>
</gene>